<dbReference type="AlphaFoldDB" id="W9SI10"/>
<keyword evidence="2" id="KW-1185">Reference proteome</keyword>
<dbReference type="EMBL" id="KE345602">
    <property type="protein sequence ID" value="EXC08695.1"/>
    <property type="molecule type" value="Genomic_DNA"/>
</dbReference>
<accession>W9SI10</accession>
<protein>
    <submittedName>
        <fullName evidence="1">Uncharacterized protein</fullName>
    </submittedName>
</protein>
<reference evidence="2" key="1">
    <citation type="submission" date="2013-01" db="EMBL/GenBank/DDBJ databases">
        <title>Draft Genome Sequence of a Mulberry Tree, Morus notabilis C.K. Schneid.</title>
        <authorList>
            <person name="He N."/>
            <person name="Zhao S."/>
        </authorList>
    </citation>
    <scope>NUCLEOTIDE SEQUENCE</scope>
</reference>
<dbReference type="Proteomes" id="UP000030645">
    <property type="component" value="Unassembled WGS sequence"/>
</dbReference>
<sequence>MGKVTTFGVVTGPISRLIEALFAIYNWHKNGDNFCHYIEPLFAIYNWHGNGDNFWCRDGARQSLYPKLSRALQPPGERRQVVVSKRGPSAVRSKLSSQSTTCTGKVTYFIVETGPIISQIEALFVLYNRDGNGDNF</sequence>
<proteinExistence type="predicted"/>
<evidence type="ECO:0000313" key="1">
    <source>
        <dbReference type="EMBL" id="EXC08695.1"/>
    </source>
</evidence>
<organism evidence="1 2">
    <name type="scientific">Morus notabilis</name>
    <dbReference type="NCBI Taxonomy" id="981085"/>
    <lineage>
        <taxon>Eukaryota</taxon>
        <taxon>Viridiplantae</taxon>
        <taxon>Streptophyta</taxon>
        <taxon>Embryophyta</taxon>
        <taxon>Tracheophyta</taxon>
        <taxon>Spermatophyta</taxon>
        <taxon>Magnoliopsida</taxon>
        <taxon>eudicotyledons</taxon>
        <taxon>Gunneridae</taxon>
        <taxon>Pentapetalae</taxon>
        <taxon>rosids</taxon>
        <taxon>fabids</taxon>
        <taxon>Rosales</taxon>
        <taxon>Moraceae</taxon>
        <taxon>Moreae</taxon>
        <taxon>Morus</taxon>
    </lineage>
</organism>
<name>W9SI10_9ROSA</name>
<gene>
    <name evidence="1" type="ORF">L484_001503</name>
</gene>
<evidence type="ECO:0000313" key="2">
    <source>
        <dbReference type="Proteomes" id="UP000030645"/>
    </source>
</evidence>